<comment type="caution">
    <text evidence="1">The sequence shown here is derived from an EMBL/GenBank/DDBJ whole genome shotgun (WGS) entry which is preliminary data.</text>
</comment>
<dbReference type="Proteomes" id="UP001354931">
    <property type="component" value="Unassembled WGS sequence"/>
</dbReference>
<protein>
    <recommendedName>
        <fullName evidence="3">CdiI immunity protein domain-containing protein</fullName>
    </recommendedName>
</protein>
<proteinExistence type="predicted"/>
<evidence type="ECO:0000313" key="2">
    <source>
        <dbReference type="Proteomes" id="UP001354931"/>
    </source>
</evidence>
<dbReference type="EMBL" id="JAOZYC010000117">
    <property type="protein sequence ID" value="MEB8339385.1"/>
    <property type="molecule type" value="Genomic_DNA"/>
</dbReference>
<gene>
    <name evidence="1" type="ORF">OKJ99_17980</name>
</gene>
<keyword evidence="2" id="KW-1185">Reference proteome</keyword>
<evidence type="ECO:0008006" key="3">
    <source>
        <dbReference type="Google" id="ProtNLM"/>
    </source>
</evidence>
<name>A0ABU6F5T9_9ACTN</name>
<sequence>MNRELEKFLRAYLDHEQAFDTSGSLRRTLHAFRPEYVAAVREGLKSALTDGELSTADYERITDIEFASEEALHAYLCEMFQYLFETGERQPLPPE</sequence>
<organism evidence="1 2">
    <name type="scientific">Streptomyces endophyticus</name>
    <dbReference type="NCBI Taxonomy" id="714166"/>
    <lineage>
        <taxon>Bacteria</taxon>
        <taxon>Bacillati</taxon>
        <taxon>Actinomycetota</taxon>
        <taxon>Actinomycetes</taxon>
        <taxon>Kitasatosporales</taxon>
        <taxon>Streptomycetaceae</taxon>
        <taxon>Streptomyces</taxon>
    </lineage>
</organism>
<accession>A0ABU6F5T9</accession>
<dbReference type="RefSeq" id="WP_326017476.1">
    <property type="nucleotide sequence ID" value="NZ_JAOZYC010000117.1"/>
</dbReference>
<reference evidence="1 2" key="1">
    <citation type="submission" date="2022-10" db="EMBL/GenBank/DDBJ databases">
        <authorList>
            <person name="Xie J."/>
            <person name="Shen N."/>
        </authorList>
    </citation>
    <scope>NUCLEOTIDE SEQUENCE [LARGE SCALE GENOMIC DNA]</scope>
    <source>
        <strain evidence="1 2">YIM65594</strain>
    </source>
</reference>
<evidence type="ECO:0000313" key="1">
    <source>
        <dbReference type="EMBL" id="MEB8339385.1"/>
    </source>
</evidence>